<feature type="region of interest" description="Disordered" evidence="1">
    <location>
        <begin position="1"/>
        <end position="130"/>
    </location>
</feature>
<keyword evidence="4" id="KW-1185">Reference proteome</keyword>
<gene>
    <name evidence="3" type="ORF">FGG08_000220</name>
</gene>
<accession>A0A9P8I4H6</accession>
<evidence type="ECO:0000313" key="3">
    <source>
        <dbReference type="EMBL" id="KAH0547730.1"/>
    </source>
</evidence>
<dbReference type="Pfam" id="PF13881">
    <property type="entry name" value="Rad60-SLD_2"/>
    <property type="match status" value="1"/>
</dbReference>
<proteinExistence type="predicted"/>
<feature type="compositionally biased region" description="Polar residues" evidence="1">
    <location>
        <begin position="41"/>
        <end position="83"/>
    </location>
</feature>
<feature type="compositionally biased region" description="Low complexity" evidence="1">
    <location>
        <begin position="111"/>
        <end position="123"/>
    </location>
</feature>
<protein>
    <recommendedName>
        <fullName evidence="2">UBL3-like ubiquitin domain-containing protein</fullName>
    </recommendedName>
</protein>
<dbReference type="Gene3D" id="3.10.20.90">
    <property type="entry name" value="Phosphatidylinositol 3-kinase Catalytic Subunit, Chain A, domain 1"/>
    <property type="match status" value="1"/>
</dbReference>
<dbReference type="InterPro" id="IPR040015">
    <property type="entry name" value="UBL3-like"/>
</dbReference>
<dbReference type="SUPFAM" id="SSF54236">
    <property type="entry name" value="Ubiquitin-like"/>
    <property type="match status" value="1"/>
</dbReference>
<dbReference type="PANTHER" id="PTHR13169:SF0">
    <property type="entry name" value="UBIQUITIN-LIKE PROTEIN 3"/>
    <property type="match status" value="1"/>
</dbReference>
<sequence>MASSPNPQQQQASHATTGSDEAAVTEPSSHNGHSAVLSTGVELNNLDSTRNPNDFSISSPKLNMGSTNSPIEQSSSSAQNEDQAASVEPSSPRLPNPPEVVASPATPPIAPTATNTTLNQPSAKEPKPASPSIQITLLLITGARHPYKVDEKYLRKRDVNFADNDPFTISVYTLKELIWKDWREEWEPRPTNPSSIRLIQFGRLLEDKAQLKDCRFNADAPNVLHMSIKPQEVVDDEDAAKAKHGLGGGRDESGRSTGCRCVIL</sequence>
<dbReference type="Proteomes" id="UP000698800">
    <property type="component" value="Unassembled WGS sequence"/>
</dbReference>
<reference evidence="3" key="1">
    <citation type="submission" date="2021-03" db="EMBL/GenBank/DDBJ databases">
        <title>Comparative genomics and phylogenomic investigation of the class Geoglossomycetes provide insights into ecological specialization and systematics.</title>
        <authorList>
            <person name="Melie T."/>
            <person name="Pirro S."/>
            <person name="Miller A.N."/>
            <person name="Quandt A."/>
        </authorList>
    </citation>
    <scope>NUCLEOTIDE SEQUENCE</scope>
    <source>
        <strain evidence="3">GBOQ0MN5Z8</strain>
    </source>
</reference>
<feature type="domain" description="UBL3-like ubiquitin" evidence="2">
    <location>
        <begin position="168"/>
        <end position="240"/>
    </location>
</feature>
<feature type="compositionally biased region" description="Polar residues" evidence="1">
    <location>
        <begin position="1"/>
        <end position="19"/>
    </location>
</feature>
<evidence type="ECO:0000259" key="2">
    <source>
        <dbReference type="Pfam" id="PF13881"/>
    </source>
</evidence>
<dbReference type="AlphaFoldDB" id="A0A9P8I4H6"/>
<comment type="caution">
    <text evidence="3">The sequence shown here is derived from an EMBL/GenBank/DDBJ whole genome shotgun (WGS) entry which is preliminary data.</text>
</comment>
<dbReference type="EMBL" id="JAGHQL010000002">
    <property type="protein sequence ID" value="KAH0547730.1"/>
    <property type="molecule type" value="Genomic_DNA"/>
</dbReference>
<dbReference type="OrthoDB" id="1043111at2759"/>
<name>A0A9P8I4H6_9PEZI</name>
<evidence type="ECO:0000256" key="1">
    <source>
        <dbReference type="SAM" id="MobiDB-lite"/>
    </source>
</evidence>
<organism evidence="3 4">
    <name type="scientific">Glutinoglossum americanum</name>
    <dbReference type="NCBI Taxonomy" id="1670608"/>
    <lineage>
        <taxon>Eukaryota</taxon>
        <taxon>Fungi</taxon>
        <taxon>Dikarya</taxon>
        <taxon>Ascomycota</taxon>
        <taxon>Pezizomycotina</taxon>
        <taxon>Geoglossomycetes</taxon>
        <taxon>Geoglossales</taxon>
        <taxon>Geoglossaceae</taxon>
        <taxon>Glutinoglossum</taxon>
    </lineage>
</organism>
<dbReference type="InterPro" id="IPR039540">
    <property type="entry name" value="UBL3-like_ubiquitin_dom"/>
</dbReference>
<evidence type="ECO:0000313" key="4">
    <source>
        <dbReference type="Proteomes" id="UP000698800"/>
    </source>
</evidence>
<dbReference type="PANTHER" id="PTHR13169">
    <property type="entry name" value="UBIQUITIN-LIKE PROTEIN 3 HCG-1 PROTEIN"/>
    <property type="match status" value="1"/>
</dbReference>
<dbReference type="InterPro" id="IPR029071">
    <property type="entry name" value="Ubiquitin-like_domsf"/>
</dbReference>